<dbReference type="Gene3D" id="3.40.50.150">
    <property type="entry name" value="Vaccinia Virus protein VP39"/>
    <property type="match status" value="1"/>
</dbReference>
<feature type="compositionally biased region" description="Basic and acidic residues" evidence="2">
    <location>
        <begin position="370"/>
        <end position="380"/>
    </location>
</feature>
<feature type="compositionally biased region" description="Low complexity" evidence="2">
    <location>
        <begin position="360"/>
        <end position="369"/>
    </location>
</feature>
<dbReference type="PANTHER" id="PTHR11579:SF9">
    <property type="entry name" value="PROTEIN-L-ISOASPARTATE O-METHYLTRANSFERASE"/>
    <property type="match status" value="1"/>
</dbReference>
<feature type="compositionally biased region" description="Basic and acidic residues" evidence="2">
    <location>
        <begin position="538"/>
        <end position="549"/>
    </location>
</feature>
<feature type="compositionally biased region" description="Basic and acidic residues" evidence="2">
    <location>
        <begin position="428"/>
        <end position="444"/>
    </location>
</feature>
<dbReference type="Proteomes" id="UP000694866">
    <property type="component" value="Unplaced"/>
</dbReference>
<dbReference type="RefSeq" id="XP_011304994.1">
    <property type="nucleotide sequence ID" value="XM_011306692.1"/>
</dbReference>
<feature type="region of interest" description="Disordered" evidence="2">
    <location>
        <begin position="268"/>
        <end position="310"/>
    </location>
</feature>
<feature type="compositionally biased region" description="Polar residues" evidence="2">
    <location>
        <begin position="268"/>
        <end position="279"/>
    </location>
</feature>
<proteinExistence type="inferred from homology"/>
<dbReference type="PANTHER" id="PTHR11579">
    <property type="entry name" value="PROTEIN-L-ISOASPARTATE O-METHYLTRANSFERASE"/>
    <property type="match status" value="1"/>
</dbReference>
<feature type="compositionally biased region" description="Polar residues" evidence="2">
    <location>
        <begin position="286"/>
        <end position="298"/>
    </location>
</feature>
<evidence type="ECO:0000313" key="3">
    <source>
        <dbReference type="Proteomes" id="UP000694866"/>
    </source>
</evidence>
<feature type="compositionally biased region" description="Acidic residues" evidence="2">
    <location>
        <begin position="381"/>
        <end position="395"/>
    </location>
</feature>
<dbReference type="GO" id="GO:0005737">
    <property type="term" value="C:cytoplasm"/>
    <property type="evidence" value="ECO:0007669"/>
    <property type="project" value="TreeGrafter"/>
</dbReference>
<feature type="compositionally biased region" description="Basic and acidic residues" evidence="2">
    <location>
        <begin position="468"/>
        <end position="489"/>
    </location>
</feature>
<feature type="compositionally biased region" description="Polar residues" evidence="2">
    <location>
        <begin position="409"/>
        <end position="422"/>
    </location>
</feature>
<keyword evidence="3" id="KW-1185">Reference proteome</keyword>
<evidence type="ECO:0000313" key="4">
    <source>
        <dbReference type="RefSeq" id="XP_011304994.1"/>
    </source>
</evidence>
<protein>
    <submittedName>
        <fullName evidence="4">Uncharacterized protein</fullName>
    </submittedName>
</protein>
<evidence type="ECO:0000256" key="2">
    <source>
        <dbReference type="SAM" id="MobiDB-lite"/>
    </source>
</evidence>
<dbReference type="GO" id="GO:0004719">
    <property type="term" value="F:protein-L-isoaspartate (D-aspartate) O-methyltransferase activity"/>
    <property type="evidence" value="ECO:0007669"/>
    <property type="project" value="InterPro"/>
</dbReference>
<dbReference type="OrthoDB" id="10257972at2759"/>
<comment type="similarity">
    <text evidence="1">Belongs to the methyltransferase superfamily. L-isoaspartyl/D-aspartyl protein methyltransferase family.</text>
</comment>
<feature type="region of interest" description="Disordered" evidence="2">
    <location>
        <begin position="592"/>
        <end position="616"/>
    </location>
</feature>
<feature type="compositionally biased region" description="Polar residues" evidence="2">
    <location>
        <begin position="450"/>
        <end position="467"/>
    </location>
</feature>
<sequence>MGNVLNNGENNDDLVDILCLLRYIKTKRVERVFRAVDRGDYVLASHRDGAYKDVSWKIGNIHLSAPCVYSQVMEGLSLEAGLSFLNVGSGTGYLSTMVGLILGRHGINHGIELNKDCMEYAYERLEEFKRKSLALNEFDFCEPVFMHGNFLRVIPHQQYDRVYCGAACPESHEAFIKQFVKIGGVLVMPYKDHLLRIERVDTDTWRHKAMLPVAFAGLVIPKDDDQTILHLPFSEPLLLQDLCRCSIRSHLRDIIWQEHPELESKYPITSDTSRHQSPTPILPLNNHVQSYEGSGSHNSTEDEEETGTSSRTRLLVYLDALTPKPPSSLPEFDVSDDEEQEDVRKSSGRTKKISIDSMNSSSSSSSSSSDQEKEKIHWEGEMEDAEELMVVDETESNSIPNSHDDESKAFSNGNEPLSSEQEGLSAEHSQRDKNESSCDVERLQRLLGDGSSSTDNHLSQSGSSSPNKNRETQGCERSFKRDNQNKSDKSLNAGEGTSSERCDFPSPAKKKKWRKLLSREELEGNVGTSKWSPTNSRDSSRTDSSKVETPDWNSLMSFSDDEDTSAKTSSKNPKLNGIHNFVWDSLFGLDIHTSGNEGPSSQSQQSPDNPRNGPQQVFAHNVHANNLEEQMRRKIRALPLPVSLQRYINYNRPL</sequence>
<dbReference type="InterPro" id="IPR029063">
    <property type="entry name" value="SAM-dependent_MTases_sf"/>
</dbReference>
<organism evidence="3 4">
    <name type="scientific">Fopius arisanus</name>
    <dbReference type="NCBI Taxonomy" id="64838"/>
    <lineage>
        <taxon>Eukaryota</taxon>
        <taxon>Metazoa</taxon>
        <taxon>Ecdysozoa</taxon>
        <taxon>Arthropoda</taxon>
        <taxon>Hexapoda</taxon>
        <taxon>Insecta</taxon>
        <taxon>Pterygota</taxon>
        <taxon>Neoptera</taxon>
        <taxon>Endopterygota</taxon>
        <taxon>Hymenoptera</taxon>
        <taxon>Apocrita</taxon>
        <taxon>Ichneumonoidea</taxon>
        <taxon>Braconidae</taxon>
        <taxon>Opiinae</taxon>
        <taxon>Fopius</taxon>
    </lineage>
</organism>
<dbReference type="InterPro" id="IPR000682">
    <property type="entry name" value="PCMT"/>
</dbReference>
<reference evidence="4" key="1">
    <citation type="submission" date="2025-08" db="UniProtKB">
        <authorList>
            <consortium name="RefSeq"/>
        </authorList>
    </citation>
    <scope>IDENTIFICATION</scope>
    <source>
        <strain evidence="4">USDA-PBARC FA_bdor</strain>
        <tissue evidence="4">Whole organism</tissue>
    </source>
</reference>
<dbReference type="Pfam" id="PF01135">
    <property type="entry name" value="PCMT"/>
    <property type="match status" value="1"/>
</dbReference>
<feature type="region of interest" description="Disordered" evidence="2">
    <location>
        <begin position="322"/>
        <end position="575"/>
    </location>
</feature>
<name>A0A9R1U1R0_9HYME</name>
<accession>A0A9R1U1R0</accession>
<dbReference type="AlphaFoldDB" id="A0A9R1U1R0"/>
<gene>
    <name evidence="4" type="primary">LOC105267678</name>
</gene>
<dbReference type="GeneID" id="105267678"/>
<dbReference type="KEGG" id="fas:105267678"/>
<dbReference type="SUPFAM" id="SSF53335">
    <property type="entry name" value="S-adenosyl-L-methionine-dependent methyltransferases"/>
    <property type="match status" value="1"/>
</dbReference>
<evidence type="ECO:0000256" key="1">
    <source>
        <dbReference type="ARBA" id="ARBA00005369"/>
    </source>
</evidence>